<evidence type="ECO:0000313" key="3">
    <source>
        <dbReference type="EMBL" id="PWJ58033.1"/>
    </source>
</evidence>
<dbReference type="PANTHER" id="PTHR43751">
    <property type="entry name" value="SULFATASE"/>
    <property type="match status" value="1"/>
</dbReference>
<protein>
    <submittedName>
        <fullName evidence="3">Arylsulfatase A-like enzyme</fullName>
    </submittedName>
</protein>
<keyword evidence="1" id="KW-0732">Signal</keyword>
<organism evidence="3 4">
    <name type="scientific">Dyadobacter jejuensis</name>
    <dbReference type="NCBI Taxonomy" id="1082580"/>
    <lineage>
        <taxon>Bacteria</taxon>
        <taxon>Pseudomonadati</taxon>
        <taxon>Bacteroidota</taxon>
        <taxon>Cytophagia</taxon>
        <taxon>Cytophagales</taxon>
        <taxon>Spirosomataceae</taxon>
        <taxon>Dyadobacter</taxon>
    </lineage>
</organism>
<evidence type="ECO:0000313" key="4">
    <source>
        <dbReference type="Proteomes" id="UP000245880"/>
    </source>
</evidence>
<reference evidence="3 4" key="1">
    <citation type="submission" date="2018-03" db="EMBL/GenBank/DDBJ databases">
        <title>Genomic Encyclopedia of Archaeal and Bacterial Type Strains, Phase II (KMG-II): from individual species to whole genera.</title>
        <authorList>
            <person name="Goeker M."/>
        </authorList>
    </citation>
    <scope>NUCLEOTIDE SEQUENCE [LARGE SCALE GENOMIC DNA]</scope>
    <source>
        <strain evidence="3 4">DSM 100346</strain>
    </source>
</reference>
<dbReference type="RefSeq" id="WP_109674623.1">
    <property type="nucleotide sequence ID" value="NZ_QGDT01000005.1"/>
</dbReference>
<feature type="signal peptide" evidence="1">
    <location>
        <begin position="1"/>
        <end position="25"/>
    </location>
</feature>
<gene>
    <name evidence="3" type="ORF">CLV98_105213</name>
</gene>
<dbReference type="Pfam" id="PF00884">
    <property type="entry name" value="Sulfatase"/>
    <property type="match status" value="1"/>
</dbReference>
<dbReference type="InterPro" id="IPR052701">
    <property type="entry name" value="GAG_Ulvan_Degrading_Sulfatases"/>
</dbReference>
<keyword evidence="4" id="KW-1185">Reference proteome</keyword>
<dbReference type="SUPFAM" id="SSF53649">
    <property type="entry name" value="Alkaline phosphatase-like"/>
    <property type="match status" value="1"/>
</dbReference>
<dbReference type="AlphaFoldDB" id="A0A316AJU3"/>
<dbReference type="InterPro" id="IPR017850">
    <property type="entry name" value="Alkaline_phosphatase_core_sf"/>
</dbReference>
<proteinExistence type="predicted"/>
<sequence length="573" mass="65139">MQFRISSLSLLVLSISLLLGQQALAQSAKPNIIFILTDDQPYGLMGCVGDPLTKTPHIDKMTSEGVLFTNYHITSAICTPSRVSMFLGEYERKHGVNFNSGTSVSPQAWQDSYSSVLRSNGYFTGYIGKNHMPIGDGGYESGHMEQSFDYWYAGHEHLGFYPKKRHPIFKYAQHDTQVEILDEGIQDFFADNTYNLKGALHFLEKRPNDQPFALTVAFNLPHDAGTRSMELLPGDSSIYRTLYRDLDIPLPKNYVARADIKNPKLPAELLHAQDRQEGYNWVDNPEDFRERTIRKMEVMTGIDGLIGNLRQRLAELNLDKNTIIIFTSDHGLFSGQYGLGGKALNYEVVTHVPLLIYNPTLPKSRRGIKSDALVQSIDLAPTMLKWAGIAPPKGYQGYDIGPLLLGAKSEVRDYVFTENLWSTAFGNPRIEAVQNKEWKYIRYYKNNNPSATQRIEVAKQLNININTMLYGVHDPDIAVYRSYVEAPFQGEKPVYEELYQLSKDPDELVNRAKDTQQAARMNELRKVCDEMVRYARGTEAPRVLRYTVDSVAEHNMKLAKKQYKEKALIKDDH</sequence>
<evidence type="ECO:0000256" key="1">
    <source>
        <dbReference type="SAM" id="SignalP"/>
    </source>
</evidence>
<dbReference type="EMBL" id="QGDT01000005">
    <property type="protein sequence ID" value="PWJ58033.1"/>
    <property type="molecule type" value="Genomic_DNA"/>
</dbReference>
<accession>A0A316AJU3</accession>
<evidence type="ECO:0000259" key="2">
    <source>
        <dbReference type="Pfam" id="PF00884"/>
    </source>
</evidence>
<dbReference type="Gene3D" id="3.40.720.10">
    <property type="entry name" value="Alkaline Phosphatase, subunit A"/>
    <property type="match status" value="1"/>
</dbReference>
<dbReference type="OrthoDB" id="9789742at2"/>
<dbReference type="Proteomes" id="UP000245880">
    <property type="component" value="Unassembled WGS sequence"/>
</dbReference>
<comment type="caution">
    <text evidence="3">The sequence shown here is derived from an EMBL/GenBank/DDBJ whole genome shotgun (WGS) entry which is preliminary data.</text>
</comment>
<feature type="chain" id="PRO_5016362215" evidence="1">
    <location>
        <begin position="26"/>
        <end position="573"/>
    </location>
</feature>
<feature type="domain" description="Sulfatase N-terminal" evidence="2">
    <location>
        <begin position="30"/>
        <end position="389"/>
    </location>
</feature>
<dbReference type="PANTHER" id="PTHR43751:SF1">
    <property type="entry name" value="SULFATASE ATSG-RELATED"/>
    <property type="match status" value="1"/>
</dbReference>
<dbReference type="InterPro" id="IPR000917">
    <property type="entry name" value="Sulfatase_N"/>
</dbReference>
<name>A0A316AJU3_9BACT</name>